<proteinExistence type="predicted"/>
<keyword evidence="2" id="KW-1185">Reference proteome</keyword>
<accession>A0A073CCP2</accession>
<name>A0A073CCP2_PLAA1</name>
<reference evidence="1 2" key="1">
    <citation type="journal article" date="2014" name="Appl. Environ. Microbiol.">
        <title>Elucidation of insertion elements encoded on plasmids and in vitro construction of shuttle vectors from the toxic cyanobacterium Planktothrix.</title>
        <authorList>
            <person name="Christiansen G."/>
            <person name="Goesmann A."/>
            <person name="Kurmayer R."/>
        </authorList>
    </citation>
    <scope>NUCLEOTIDE SEQUENCE [LARGE SCALE GENOMIC DNA]</scope>
    <source>
        <strain evidence="1 2">NIVA-CYA 126/8</strain>
    </source>
</reference>
<evidence type="ECO:0008006" key="3">
    <source>
        <dbReference type="Google" id="ProtNLM"/>
    </source>
</evidence>
<dbReference type="eggNOG" id="ENOG50316PR">
    <property type="taxonomic scope" value="Bacteria"/>
</dbReference>
<evidence type="ECO:0000313" key="2">
    <source>
        <dbReference type="Proteomes" id="UP000027395"/>
    </source>
</evidence>
<organism evidence="1 2">
    <name type="scientific">Planktothrix agardhii (strain NIVA-CYA 126/8)</name>
    <dbReference type="NCBI Taxonomy" id="388467"/>
    <lineage>
        <taxon>Bacteria</taxon>
        <taxon>Bacillati</taxon>
        <taxon>Cyanobacteriota</taxon>
        <taxon>Cyanophyceae</taxon>
        <taxon>Oscillatoriophycideae</taxon>
        <taxon>Oscillatoriales</taxon>
        <taxon>Microcoleaceae</taxon>
        <taxon>Planktothrix</taxon>
    </lineage>
</organism>
<protein>
    <recommendedName>
        <fullName evidence="3">PepSY domain-containing protein</fullName>
    </recommendedName>
</protein>
<sequence length="99" mass="11330">MIKKTGSGCLLLISLSFFSLILGIDSVRADNDRDATTEEIARIKQVLAVQGCSLDDDHDVEFYFNRNRYEVDDVICSDGKIYEIYLDQNFNIISKRQDD</sequence>
<gene>
    <name evidence="1" type="ORF">A19Y_0695</name>
</gene>
<dbReference type="HOGENOM" id="CLU_184251_0_0_3"/>
<dbReference type="AlphaFoldDB" id="A0A073CCP2"/>
<dbReference type="STRING" id="388467.A19Y_0695"/>
<dbReference type="PATRIC" id="fig|388467.6.peg.636"/>
<evidence type="ECO:0000313" key="1">
    <source>
        <dbReference type="EMBL" id="KEI65866.1"/>
    </source>
</evidence>
<dbReference type="EMBL" id="CM002803">
    <property type="protein sequence ID" value="KEI65866.1"/>
    <property type="molecule type" value="Genomic_DNA"/>
</dbReference>
<dbReference type="Proteomes" id="UP000027395">
    <property type="component" value="Chromosome"/>
</dbReference>